<evidence type="ECO:0000313" key="3">
    <source>
        <dbReference type="Proteomes" id="UP000195570"/>
    </source>
</evidence>
<gene>
    <name evidence="2" type="ORF">TEOVI_000225400</name>
</gene>
<dbReference type="Proteomes" id="UP000195570">
    <property type="component" value="Unassembled WGS sequence"/>
</dbReference>
<organism evidence="2 3">
    <name type="scientific">Trypanosoma equiperdum</name>
    <dbReference type="NCBI Taxonomy" id="5694"/>
    <lineage>
        <taxon>Eukaryota</taxon>
        <taxon>Discoba</taxon>
        <taxon>Euglenozoa</taxon>
        <taxon>Kinetoplastea</taxon>
        <taxon>Metakinetoplastina</taxon>
        <taxon>Trypanosomatida</taxon>
        <taxon>Trypanosomatidae</taxon>
        <taxon>Trypanosoma</taxon>
    </lineage>
</organism>
<dbReference type="RefSeq" id="XP_067081453.1">
    <property type="nucleotide sequence ID" value="XM_067225352.1"/>
</dbReference>
<evidence type="ECO:0000256" key="1">
    <source>
        <dbReference type="SAM" id="Phobius"/>
    </source>
</evidence>
<feature type="transmembrane region" description="Helical" evidence="1">
    <location>
        <begin position="144"/>
        <end position="166"/>
    </location>
</feature>
<keyword evidence="3" id="KW-1185">Reference proteome</keyword>
<accession>A0A1G4IE46</accession>
<protein>
    <submittedName>
        <fullName evidence="2">Uncharacterized protein</fullName>
    </submittedName>
</protein>
<dbReference type="AlphaFoldDB" id="A0A1G4IE46"/>
<feature type="transmembrane region" description="Helical" evidence="1">
    <location>
        <begin position="68"/>
        <end position="90"/>
    </location>
</feature>
<feature type="transmembrane region" description="Helical" evidence="1">
    <location>
        <begin position="173"/>
        <end position="191"/>
    </location>
</feature>
<keyword evidence="1" id="KW-0812">Transmembrane</keyword>
<evidence type="ECO:0000313" key="2">
    <source>
        <dbReference type="EMBL" id="SCU70680.1"/>
    </source>
</evidence>
<dbReference type="EMBL" id="CZPT02001507">
    <property type="protein sequence ID" value="SCU70680.1"/>
    <property type="molecule type" value="Genomic_DNA"/>
</dbReference>
<name>A0A1G4IE46_TRYEQ</name>
<keyword evidence="1" id="KW-0472">Membrane</keyword>
<sequence length="201" mass="23228">MNSGSIACWISHRFVAKYLHVNSPSSRLFLFAKSMSYLISPLHLNAFTTGESARLTKGAFYLRTRCRWLPFTYHFSCFNYVNIACNMFLFQPVPSLPLSGHVCKSSKALSREQPPHAPSTSLAWRDPFTSVTPPFLFTTDNQPLIIFILIAHFSTVARFVGTFFAFRCTVYTNIYIYIYIYIYIHAQYPMYVDFFEFSSYG</sequence>
<comment type="caution">
    <text evidence="2">The sequence shown here is derived from an EMBL/GenBank/DDBJ whole genome shotgun (WGS) entry which is preliminary data.</text>
</comment>
<dbReference type="VEuPathDB" id="TriTrypDB:TEOVI_000225400"/>
<keyword evidence="1" id="KW-1133">Transmembrane helix</keyword>
<reference evidence="2" key="1">
    <citation type="submission" date="2016-09" db="EMBL/GenBank/DDBJ databases">
        <authorList>
            <person name="Hebert L."/>
            <person name="Moumen B."/>
        </authorList>
    </citation>
    <scope>NUCLEOTIDE SEQUENCE [LARGE SCALE GENOMIC DNA]</scope>
    <source>
        <strain evidence="2">OVI</strain>
    </source>
</reference>
<dbReference type="GeneID" id="92376194"/>
<proteinExistence type="predicted"/>